<dbReference type="AlphaFoldDB" id="G2QBU5"/>
<evidence type="ECO:0000313" key="2">
    <source>
        <dbReference type="EMBL" id="AEO58028.1"/>
    </source>
</evidence>
<evidence type="ECO:0000313" key="3">
    <source>
        <dbReference type="Proteomes" id="UP000007322"/>
    </source>
</evidence>
<dbReference type="InParanoid" id="G2QBU5"/>
<reference evidence="2 3" key="1">
    <citation type="journal article" date="2011" name="Nat. Biotechnol.">
        <title>Comparative genomic analysis of the thermophilic biomass-degrading fungi Myceliophthora thermophila and Thielavia terrestris.</title>
        <authorList>
            <person name="Berka R.M."/>
            <person name="Grigoriev I.V."/>
            <person name="Otillar R."/>
            <person name="Salamov A."/>
            <person name="Grimwood J."/>
            <person name="Reid I."/>
            <person name="Ishmael N."/>
            <person name="John T."/>
            <person name="Darmond C."/>
            <person name="Moisan M.-C."/>
            <person name="Henrissat B."/>
            <person name="Coutinho P.M."/>
            <person name="Lombard V."/>
            <person name="Natvig D.O."/>
            <person name="Lindquist E."/>
            <person name="Schmutz J."/>
            <person name="Lucas S."/>
            <person name="Harris P."/>
            <person name="Powlowski J."/>
            <person name="Bellemare A."/>
            <person name="Taylor D."/>
            <person name="Butler G."/>
            <person name="de Vries R.P."/>
            <person name="Allijn I.E."/>
            <person name="van den Brink J."/>
            <person name="Ushinsky S."/>
            <person name="Storms R."/>
            <person name="Powell A.J."/>
            <person name="Paulsen I.T."/>
            <person name="Elbourne L.D.H."/>
            <person name="Baker S.E."/>
            <person name="Magnuson J."/>
            <person name="LaBoissiere S."/>
            <person name="Clutterbuck A.J."/>
            <person name="Martinez D."/>
            <person name="Wogulis M."/>
            <person name="de Leon A.L."/>
            <person name="Rey M.W."/>
            <person name="Tsang A."/>
        </authorList>
    </citation>
    <scope>NUCLEOTIDE SEQUENCE [LARGE SCALE GENOMIC DNA]</scope>
    <source>
        <strain evidence="3">ATCC 42464 / BCRC 31852 / DSM 1799</strain>
    </source>
</reference>
<gene>
    <name evidence="2" type="ORF">MYCTH_2304987</name>
</gene>
<dbReference type="Proteomes" id="UP000007322">
    <property type="component" value="Chromosome 3"/>
</dbReference>
<dbReference type="RefSeq" id="XP_003663273.1">
    <property type="nucleotide sequence ID" value="XM_003663225.1"/>
</dbReference>
<keyword evidence="3" id="KW-1185">Reference proteome</keyword>
<organism evidence="2 3">
    <name type="scientific">Thermothelomyces thermophilus (strain ATCC 42464 / BCRC 31852 / DSM 1799)</name>
    <name type="common">Sporotrichum thermophile</name>
    <dbReference type="NCBI Taxonomy" id="573729"/>
    <lineage>
        <taxon>Eukaryota</taxon>
        <taxon>Fungi</taxon>
        <taxon>Dikarya</taxon>
        <taxon>Ascomycota</taxon>
        <taxon>Pezizomycotina</taxon>
        <taxon>Sordariomycetes</taxon>
        <taxon>Sordariomycetidae</taxon>
        <taxon>Sordariales</taxon>
        <taxon>Chaetomiaceae</taxon>
        <taxon>Thermothelomyces</taxon>
    </lineage>
</organism>
<dbReference type="KEGG" id="mtm:MYCTH_2304987"/>
<dbReference type="VEuPathDB" id="FungiDB:MYCTH_2304987"/>
<feature type="region of interest" description="Disordered" evidence="1">
    <location>
        <begin position="325"/>
        <end position="383"/>
    </location>
</feature>
<accession>G2QBU5</accession>
<feature type="compositionally biased region" description="Basic residues" evidence="1">
    <location>
        <begin position="364"/>
        <end position="374"/>
    </location>
</feature>
<dbReference type="OMA" id="IGWAFNC"/>
<feature type="region of interest" description="Disordered" evidence="1">
    <location>
        <begin position="112"/>
        <end position="134"/>
    </location>
</feature>
<dbReference type="EMBL" id="CP003004">
    <property type="protein sequence ID" value="AEO58028.1"/>
    <property type="molecule type" value="Genomic_DNA"/>
</dbReference>
<evidence type="ECO:0000256" key="1">
    <source>
        <dbReference type="SAM" id="MobiDB-lite"/>
    </source>
</evidence>
<dbReference type="GeneID" id="11507899"/>
<dbReference type="OrthoDB" id="5411773at2759"/>
<dbReference type="eggNOG" id="ENOG502RF8N">
    <property type="taxonomic scope" value="Eukaryota"/>
</dbReference>
<dbReference type="HOGENOM" id="CLU_014331_1_0_1"/>
<feature type="compositionally biased region" description="Gly residues" evidence="1">
    <location>
        <begin position="552"/>
        <end position="565"/>
    </location>
</feature>
<feature type="region of interest" description="Disordered" evidence="1">
    <location>
        <begin position="552"/>
        <end position="573"/>
    </location>
</feature>
<feature type="compositionally biased region" description="Basic residues" evidence="1">
    <location>
        <begin position="114"/>
        <end position="126"/>
    </location>
</feature>
<name>G2QBU5_THET4</name>
<feature type="compositionally biased region" description="Acidic residues" evidence="1">
    <location>
        <begin position="327"/>
        <end position="341"/>
    </location>
</feature>
<protein>
    <submittedName>
        <fullName evidence="2">Uncharacterized protein</fullName>
    </submittedName>
</protein>
<sequence>MYCTTDTAAIHILSGLLSDGSNTAAATTTAQQHLRHFSNPKLHPKPALIPPPSQIALLATLIVHPSFTSRAPEISNVHAASLAHSYLRGLLSTVGPVNANMRAAFEFRSTTSTTHHHRRYRHRHHHDYGGNSNKAITTATTATTAAAFSSSSSTSSDDDESDAALTGPLARSQILFRRAPDFWAVLGWCFRCAAEHPHTRWRHWRVWLDLMVAVLEADLDERLARDDRELEGGGSSSCYPMLAGSIVVGYLEGLTRERRSGGVREVLRALFAFSDGEVNGASDRAVFREVFERETVVGRPASGTHSKRKRGEDAVVDLENDRFGDYLDGEDEFDLELEPGDDEGRGERGAEGGGGGAIPTPPASKRKNSKPGRKPKGEGTPSFTLTDAIAETVPFRLRIFRLLSAVSYYLPDAFTPVDELYERFTDHVRALPLPMFRLFVESHPSALPEDVQVSVLRAVVEDLLPPHHRPEPTDVDPESAAGTGVTVPVLLRCLLPFAAGKVTAEDNAKLSLALESMAWFVYARIGIDYSPELRRAVEKGIKAREDRIKTGGRWGRGGAAAGGKNGSSPADKAAREVLARSARNLRTLVDVIAAASRQ</sequence>
<proteinExistence type="predicted"/>